<reference evidence="7" key="1">
    <citation type="submission" date="2023-03" db="EMBL/GenBank/DDBJ databases">
        <title>Actinorhabdospora filicis NBRC 111898.</title>
        <authorList>
            <person name="Ichikawa N."/>
            <person name="Sato H."/>
            <person name="Tonouchi N."/>
        </authorList>
    </citation>
    <scope>NUCLEOTIDE SEQUENCE</scope>
    <source>
        <strain evidence="7">NBRC 111898</strain>
    </source>
</reference>
<keyword evidence="8" id="KW-1185">Reference proteome</keyword>
<dbReference type="Gene3D" id="3.20.20.70">
    <property type="entry name" value="Aldolase class I"/>
    <property type="match status" value="1"/>
</dbReference>
<dbReference type="PIRSF" id="PIRSF001365">
    <property type="entry name" value="DHDPS"/>
    <property type="match status" value="1"/>
</dbReference>
<feature type="binding site" evidence="6">
    <location>
        <position position="46"/>
    </location>
    <ligand>
        <name>pyruvate</name>
        <dbReference type="ChEBI" id="CHEBI:15361"/>
    </ligand>
</feature>
<accession>A0A9W6SNK6</accession>
<protein>
    <submittedName>
        <fullName evidence="7">4-hydroxy-tetrahydrodipicolinate synthase</fullName>
    </submittedName>
</protein>
<keyword evidence="3" id="KW-0704">Schiff base</keyword>
<dbReference type="PROSITE" id="PS00666">
    <property type="entry name" value="DHDPS_2"/>
    <property type="match status" value="1"/>
</dbReference>
<dbReference type="AlphaFoldDB" id="A0A9W6SNK6"/>
<feature type="binding site" evidence="6">
    <location>
        <position position="197"/>
    </location>
    <ligand>
        <name>pyruvate</name>
        <dbReference type="ChEBI" id="CHEBI:15361"/>
    </ligand>
</feature>
<comment type="caution">
    <text evidence="7">The sequence shown here is derived from an EMBL/GenBank/DDBJ whole genome shotgun (WGS) entry which is preliminary data.</text>
</comment>
<comment type="similarity">
    <text evidence="1 4">Belongs to the DapA family.</text>
</comment>
<evidence type="ECO:0000256" key="1">
    <source>
        <dbReference type="ARBA" id="ARBA00007592"/>
    </source>
</evidence>
<dbReference type="GO" id="GO:0008840">
    <property type="term" value="F:4-hydroxy-tetrahydrodipicolinate synthase activity"/>
    <property type="evidence" value="ECO:0007669"/>
    <property type="project" value="TreeGrafter"/>
</dbReference>
<dbReference type="InterPro" id="IPR013785">
    <property type="entry name" value="Aldolase_TIM"/>
</dbReference>
<dbReference type="PRINTS" id="PR00146">
    <property type="entry name" value="DHPICSNTHASE"/>
</dbReference>
<evidence type="ECO:0000256" key="2">
    <source>
        <dbReference type="ARBA" id="ARBA00023239"/>
    </source>
</evidence>
<feature type="active site" description="Proton donor/acceptor" evidence="5">
    <location>
        <position position="126"/>
    </location>
</feature>
<dbReference type="SUPFAM" id="SSF51569">
    <property type="entry name" value="Aldolase"/>
    <property type="match status" value="1"/>
</dbReference>
<dbReference type="InterPro" id="IPR002220">
    <property type="entry name" value="DapA-like"/>
</dbReference>
<evidence type="ECO:0000313" key="7">
    <source>
        <dbReference type="EMBL" id="GLZ77876.1"/>
    </source>
</evidence>
<dbReference type="PANTHER" id="PTHR12128:SF66">
    <property type="entry name" value="4-HYDROXY-2-OXOGLUTARATE ALDOLASE, MITOCHONDRIAL"/>
    <property type="match status" value="1"/>
</dbReference>
<keyword evidence="2 4" id="KW-0456">Lyase</keyword>
<dbReference type="InterPro" id="IPR020625">
    <property type="entry name" value="Schiff_base-form_aldolases_AS"/>
</dbReference>
<dbReference type="GO" id="GO:0044281">
    <property type="term" value="P:small molecule metabolic process"/>
    <property type="evidence" value="ECO:0007669"/>
    <property type="project" value="UniProtKB-ARBA"/>
</dbReference>
<organism evidence="7 8">
    <name type="scientific">Actinorhabdospora filicis</name>
    <dbReference type="NCBI Taxonomy" id="1785913"/>
    <lineage>
        <taxon>Bacteria</taxon>
        <taxon>Bacillati</taxon>
        <taxon>Actinomycetota</taxon>
        <taxon>Actinomycetes</taxon>
        <taxon>Micromonosporales</taxon>
        <taxon>Micromonosporaceae</taxon>
        <taxon>Actinorhabdospora</taxon>
    </lineage>
</organism>
<feature type="active site" description="Schiff-base intermediate with substrate" evidence="5">
    <location>
        <position position="154"/>
    </location>
</feature>
<dbReference type="Proteomes" id="UP001165079">
    <property type="component" value="Unassembled WGS sequence"/>
</dbReference>
<evidence type="ECO:0000313" key="8">
    <source>
        <dbReference type="Proteomes" id="UP001165079"/>
    </source>
</evidence>
<name>A0A9W6SNK6_9ACTN</name>
<evidence type="ECO:0000256" key="6">
    <source>
        <dbReference type="PIRSR" id="PIRSR001365-2"/>
    </source>
</evidence>
<evidence type="ECO:0000256" key="5">
    <source>
        <dbReference type="PIRSR" id="PIRSR001365-1"/>
    </source>
</evidence>
<dbReference type="PANTHER" id="PTHR12128">
    <property type="entry name" value="DIHYDRODIPICOLINATE SYNTHASE"/>
    <property type="match status" value="1"/>
</dbReference>
<dbReference type="Pfam" id="PF00701">
    <property type="entry name" value="DHDPS"/>
    <property type="match status" value="1"/>
</dbReference>
<sequence>MTIEGLFIPLITPFATTGEVDLAALEALAHTVLDDGADGLVALGTTGEPGSLTEDEKRAVLDVAARVARERRAPLLVGATPPEALARPEITAALAVVPSFVRPGEDGVVAHFARLAADSPVPVVAYDIPYRTGQYLTAGALRRVAAIPGVVGVKYAGGGVNADTIDLLADPPAGFAILGGDDLFISPLLALGAHGGVLSSAHVATADFAELIAAWRAGDAATARALGHRLSPLSAALFAEPNPTVVKGVLHARGQIPTADVRLPLLAAGETSVKAALQRA</sequence>
<dbReference type="RefSeq" id="WP_285663057.1">
    <property type="nucleotide sequence ID" value="NZ_BSTX01000002.1"/>
</dbReference>
<proteinExistence type="inferred from homology"/>
<dbReference type="SMART" id="SM01130">
    <property type="entry name" value="DHDPS"/>
    <property type="match status" value="1"/>
</dbReference>
<evidence type="ECO:0000256" key="4">
    <source>
        <dbReference type="PIRNR" id="PIRNR001365"/>
    </source>
</evidence>
<dbReference type="EMBL" id="BSTX01000002">
    <property type="protein sequence ID" value="GLZ77876.1"/>
    <property type="molecule type" value="Genomic_DNA"/>
</dbReference>
<evidence type="ECO:0000256" key="3">
    <source>
        <dbReference type="ARBA" id="ARBA00023270"/>
    </source>
</evidence>
<gene>
    <name evidence="7" type="primary">dapA</name>
    <name evidence="7" type="ORF">Afil01_26830</name>
</gene>